<keyword evidence="14" id="KW-0378">Hydrolase</keyword>
<evidence type="ECO:0000256" key="11">
    <source>
        <dbReference type="PROSITE-ProRule" id="PRU10141"/>
    </source>
</evidence>
<evidence type="ECO:0000313" key="15">
    <source>
        <dbReference type="Proteomes" id="UP000265566"/>
    </source>
</evidence>
<keyword evidence="4 12" id="KW-0812">Transmembrane</keyword>
<dbReference type="Gene3D" id="3.30.200.20">
    <property type="entry name" value="Phosphorylase Kinase, domain 1"/>
    <property type="match status" value="1"/>
</dbReference>
<dbReference type="AlphaFoldDB" id="A0A396JTK0"/>
<dbReference type="EC" id="3.1.4.46" evidence="14"/>
<comment type="subcellular location">
    <subcellularLocation>
        <location evidence="1">Membrane</location>
        <topology evidence="1">Single-pass type I membrane protein</topology>
    </subcellularLocation>
</comment>
<reference evidence="15" key="1">
    <citation type="journal article" date="2018" name="Nat. Plants">
        <title>Whole-genome landscape of Medicago truncatula symbiotic genes.</title>
        <authorList>
            <person name="Pecrix Y."/>
            <person name="Staton S.E."/>
            <person name="Sallet E."/>
            <person name="Lelandais-Briere C."/>
            <person name="Moreau S."/>
            <person name="Carrere S."/>
            <person name="Blein T."/>
            <person name="Jardinaud M.F."/>
            <person name="Latrasse D."/>
            <person name="Zouine M."/>
            <person name="Zahm M."/>
            <person name="Kreplak J."/>
            <person name="Mayjonade B."/>
            <person name="Satge C."/>
            <person name="Perez M."/>
            <person name="Cauet S."/>
            <person name="Marande W."/>
            <person name="Chantry-Darmon C."/>
            <person name="Lopez-Roques C."/>
            <person name="Bouchez O."/>
            <person name="Berard A."/>
            <person name="Debelle F."/>
            <person name="Munos S."/>
            <person name="Bendahmane A."/>
            <person name="Berges H."/>
            <person name="Niebel A."/>
            <person name="Buitink J."/>
            <person name="Frugier F."/>
            <person name="Benhamed M."/>
            <person name="Crespi M."/>
            <person name="Gouzy J."/>
            <person name="Gamas P."/>
        </authorList>
    </citation>
    <scope>NUCLEOTIDE SEQUENCE [LARGE SCALE GENOMIC DNA]</scope>
    <source>
        <strain evidence="15">cv. Jemalong A17</strain>
    </source>
</reference>
<dbReference type="InterPro" id="IPR025287">
    <property type="entry name" value="WAK_GUB"/>
</dbReference>
<evidence type="ECO:0000256" key="3">
    <source>
        <dbReference type="ARBA" id="ARBA00022679"/>
    </source>
</evidence>
<feature type="transmembrane region" description="Helical" evidence="12">
    <location>
        <begin position="285"/>
        <end position="314"/>
    </location>
</feature>
<keyword evidence="14" id="KW-0418">Kinase</keyword>
<dbReference type="SUPFAM" id="SSF56112">
    <property type="entry name" value="Protein kinase-like (PK-like)"/>
    <property type="match status" value="1"/>
</dbReference>
<feature type="domain" description="Protein kinase" evidence="13">
    <location>
        <begin position="352"/>
        <end position="485"/>
    </location>
</feature>
<dbReference type="GO" id="GO:0008889">
    <property type="term" value="F:glycerophosphodiester phosphodiesterase activity"/>
    <property type="evidence" value="ECO:0007669"/>
    <property type="project" value="UniProtKB-EC"/>
</dbReference>
<gene>
    <name evidence="14" type="ORF">MtrunA17_Chr1g0160661</name>
</gene>
<dbReference type="InterPro" id="IPR045874">
    <property type="entry name" value="LRK10/LRL21-25-like"/>
</dbReference>
<dbReference type="GO" id="GO:0005524">
    <property type="term" value="F:ATP binding"/>
    <property type="evidence" value="ECO:0007669"/>
    <property type="project" value="UniProtKB-UniRule"/>
</dbReference>
<keyword evidence="7 11" id="KW-0067">ATP-binding</keyword>
<dbReference type="InterPro" id="IPR001245">
    <property type="entry name" value="Ser-Thr/Tyr_kinase_cat_dom"/>
</dbReference>
<dbReference type="InterPro" id="IPR017441">
    <property type="entry name" value="Protein_kinase_ATP_BS"/>
</dbReference>
<dbReference type="Pfam" id="PF13947">
    <property type="entry name" value="GUB_WAK_bind"/>
    <property type="match status" value="1"/>
</dbReference>
<evidence type="ECO:0000256" key="4">
    <source>
        <dbReference type="ARBA" id="ARBA00022692"/>
    </source>
</evidence>
<dbReference type="Gene3D" id="1.10.510.10">
    <property type="entry name" value="Transferase(Phosphotransferase) domain 1"/>
    <property type="match status" value="1"/>
</dbReference>
<protein>
    <submittedName>
        <fullName evidence="14">Putative glycerophosphodiester phosphodiesterase, protein kinase RLK-Pelle-LRK10L-2 family</fullName>
        <ecNumber evidence="14">3.1.4.46</ecNumber>
    </submittedName>
</protein>
<evidence type="ECO:0000256" key="1">
    <source>
        <dbReference type="ARBA" id="ARBA00004479"/>
    </source>
</evidence>
<evidence type="ECO:0000256" key="12">
    <source>
        <dbReference type="SAM" id="Phobius"/>
    </source>
</evidence>
<accession>A0A396JTK0</accession>
<evidence type="ECO:0000256" key="9">
    <source>
        <dbReference type="ARBA" id="ARBA00023136"/>
    </source>
</evidence>
<dbReference type="GO" id="GO:0016020">
    <property type="term" value="C:membrane"/>
    <property type="evidence" value="ECO:0007669"/>
    <property type="project" value="UniProtKB-SubCell"/>
</dbReference>
<dbReference type="Proteomes" id="UP000265566">
    <property type="component" value="Chromosome 1"/>
</dbReference>
<dbReference type="PROSITE" id="PS00107">
    <property type="entry name" value="PROTEIN_KINASE_ATP"/>
    <property type="match status" value="1"/>
</dbReference>
<keyword evidence="5" id="KW-0732">Signal</keyword>
<evidence type="ECO:0000256" key="2">
    <source>
        <dbReference type="ARBA" id="ARBA00022527"/>
    </source>
</evidence>
<proteinExistence type="predicted"/>
<keyword evidence="2" id="KW-0723">Serine/threonine-protein kinase</keyword>
<name>A0A396JTK0_MEDTR</name>
<dbReference type="GO" id="GO:0004674">
    <property type="term" value="F:protein serine/threonine kinase activity"/>
    <property type="evidence" value="ECO:0007669"/>
    <property type="project" value="UniProtKB-KW"/>
</dbReference>
<dbReference type="GO" id="GO:0030247">
    <property type="term" value="F:polysaccharide binding"/>
    <property type="evidence" value="ECO:0007669"/>
    <property type="project" value="InterPro"/>
</dbReference>
<organism evidence="14 15">
    <name type="scientific">Medicago truncatula</name>
    <name type="common">Barrel medic</name>
    <name type="synonym">Medicago tribuloides</name>
    <dbReference type="NCBI Taxonomy" id="3880"/>
    <lineage>
        <taxon>Eukaryota</taxon>
        <taxon>Viridiplantae</taxon>
        <taxon>Streptophyta</taxon>
        <taxon>Embryophyta</taxon>
        <taxon>Tracheophyta</taxon>
        <taxon>Spermatophyta</taxon>
        <taxon>Magnoliopsida</taxon>
        <taxon>eudicotyledons</taxon>
        <taxon>Gunneridae</taxon>
        <taxon>Pentapetalae</taxon>
        <taxon>rosids</taxon>
        <taxon>fabids</taxon>
        <taxon>Fabales</taxon>
        <taxon>Fabaceae</taxon>
        <taxon>Papilionoideae</taxon>
        <taxon>50 kb inversion clade</taxon>
        <taxon>NPAAA clade</taxon>
        <taxon>Hologalegina</taxon>
        <taxon>IRL clade</taxon>
        <taxon>Trifolieae</taxon>
        <taxon>Medicago</taxon>
    </lineage>
</organism>
<dbReference type="InterPro" id="IPR011009">
    <property type="entry name" value="Kinase-like_dom_sf"/>
</dbReference>
<dbReference type="EMBL" id="PSQE01000001">
    <property type="protein sequence ID" value="RHN77987.1"/>
    <property type="molecule type" value="Genomic_DNA"/>
</dbReference>
<evidence type="ECO:0000256" key="8">
    <source>
        <dbReference type="ARBA" id="ARBA00022989"/>
    </source>
</evidence>
<feature type="binding site" evidence="11">
    <location>
        <position position="380"/>
    </location>
    <ligand>
        <name>ATP</name>
        <dbReference type="ChEBI" id="CHEBI:30616"/>
    </ligand>
</feature>
<dbReference type="PROSITE" id="PS50011">
    <property type="entry name" value="PROTEIN_KINASE_DOM"/>
    <property type="match status" value="1"/>
</dbReference>
<keyword evidence="8 12" id="KW-1133">Transmembrane helix</keyword>
<keyword evidence="9 12" id="KW-0472">Membrane</keyword>
<sequence length="485" mass="55795">MYFYYTDLMHLNCEYEFLIAMIKNSKMLSLTSFVMVAVVLLLSDKVYGDEQQESCSRRCGVHNISHPFRLKDSPKKCGDNRYNLSCEDNNQLILYHGSFGKYYVQSINYNNFTIQLSYFNILSNNSIPPSDFSPFFTSNIYVPYLEKNNSLSNRLTKLMLHVSCPNQAGYIYRDNCRNSSLYSRYENSFYVDGYFKTLSELGLRDGCRIELMFLTSWSPQDGNNNNISCTDINRMMSYGFEVSWLNSLCKDDWHAEFDQNNHLHCRRPVFRFSGWEVIIEDTLILGVWVTSVGFLFSIVKFVLGAPCIIVLLIYKCRREHLSVYDGIEDFLRSDNSIMPIRYSYKDIKKITEQFKTKLGNGGYGTVFKGQLRSGCLVAVKLLDKAKSNGQDFINEVVTIGRIHHVNVVHLIGFCVEGSKRVLIYEFMPNGSLEKYIFSHNEESNSLSCEKLHAISLGVARGIEYLHNGCDITTPKKGFNSTFFAL</sequence>
<dbReference type="Pfam" id="PF07714">
    <property type="entry name" value="PK_Tyr_Ser-Thr"/>
    <property type="match status" value="1"/>
</dbReference>
<dbReference type="PANTHER" id="PTHR27009">
    <property type="entry name" value="RUST RESISTANCE KINASE LR10-RELATED"/>
    <property type="match status" value="1"/>
</dbReference>
<dbReference type="InterPro" id="IPR000719">
    <property type="entry name" value="Prot_kinase_dom"/>
</dbReference>
<evidence type="ECO:0000313" key="14">
    <source>
        <dbReference type="EMBL" id="RHN77987.1"/>
    </source>
</evidence>
<dbReference type="FunFam" id="3.30.200.20:FF:000178">
    <property type="entry name" value="serine/threonine-protein kinase PBS1-like"/>
    <property type="match status" value="1"/>
</dbReference>
<comment type="caution">
    <text evidence="14">The sequence shown here is derived from an EMBL/GenBank/DDBJ whole genome shotgun (WGS) entry which is preliminary data.</text>
</comment>
<evidence type="ECO:0000256" key="10">
    <source>
        <dbReference type="ARBA" id="ARBA00023180"/>
    </source>
</evidence>
<evidence type="ECO:0000256" key="6">
    <source>
        <dbReference type="ARBA" id="ARBA00022741"/>
    </source>
</evidence>
<keyword evidence="3" id="KW-0808">Transferase</keyword>
<evidence type="ECO:0000259" key="13">
    <source>
        <dbReference type="PROSITE" id="PS50011"/>
    </source>
</evidence>
<dbReference type="Gramene" id="rna1501">
    <property type="protein sequence ID" value="RHN77987.1"/>
    <property type="gene ID" value="gene1501"/>
</dbReference>
<evidence type="ECO:0000256" key="7">
    <source>
        <dbReference type="ARBA" id="ARBA00022840"/>
    </source>
</evidence>
<keyword evidence="6 11" id="KW-0547">Nucleotide-binding</keyword>
<keyword evidence="10" id="KW-0325">Glycoprotein</keyword>
<evidence type="ECO:0000256" key="5">
    <source>
        <dbReference type="ARBA" id="ARBA00022729"/>
    </source>
</evidence>